<keyword evidence="4" id="KW-0456">Lyase</keyword>
<evidence type="ECO:0000313" key="6">
    <source>
        <dbReference type="EMBL" id="QTX32216.1"/>
    </source>
</evidence>
<keyword evidence="3" id="KW-0663">Pyridoxal phosphate</keyword>
<dbReference type="GO" id="GO:0006567">
    <property type="term" value="P:L-threonine catabolic process"/>
    <property type="evidence" value="ECO:0007669"/>
    <property type="project" value="TreeGrafter"/>
</dbReference>
<evidence type="ECO:0000313" key="7">
    <source>
        <dbReference type="Proteomes" id="UP000671879"/>
    </source>
</evidence>
<reference evidence="7" key="1">
    <citation type="submission" date="2021-04" db="EMBL/GenBank/DDBJ databases">
        <title>A novel Synergistetes isolate from a pyrite-forming mixed culture.</title>
        <authorList>
            <person name="Bunk B."/>
            <person name="Sproer C."/>
            <person name="Spring S."/>
            <person name="Pester M."/>
        </authorList>
    </citation>
    <scope>NUCLEOTIDE SEQUENCE [LARGE SCALE GENOMIC DNA]</scope>
    <source>
        <strain evidence="7">J.5.4.2-T.3.5.2</strain>
    </source>
</reference>
<dbReference type="Pfam" id="PF00291">
    <property type="entry name" value="PALP"/>
    <property type="match status" value="1"/>
</dbReference>
<organism evidence="6 7">
    <name type="scientific">Aminithiophilus ramosus</name>
    <dbReference type="NCBI Taxonomy" id="3029084"/>
    <lineage>
        <taxon>Bacteria</taxon>
        <taxon>Thermotogati</taxon>
        <taxon>Synergistota</taxon>
        <taxon>Synergistia</taxon>
        <taxon>Synergistales</taxon>
        <taxon>Aminithiophilaceae</taxon>
        <taxon>Aminithiophilus</taxon>
    </lineage>
</organism>
<dbReference type="Gene3D" id="3.40.50.1100">
    <property type="match status" value="2"/>
</dbReference>
<dbReference type="AlphaFoldDB" id="A0A9Q7EYN7"/>
<proteinExistence type="inferred from homology"/>
<dbReference type="PANTHER" id="PTHR48078:SF6">
    <property type="entry name" value="L-THREONINE DEHYDRATASE CATABOLIC TDCB"/>
    <property type="match status" value="1"/>
</dbReference>
<gene>
    <name evidence="6" type="ORF">KAR29_13060</name>
</gene>
<evidence type="ECO:0000256" key="1">
    <source>
        <dbReference type="ARBA" id="ARBA00001933"/>
    </source>
</evidence>
<sequence>MKIEPRLIDVLRAARFLRGRIYRTPLEYSYPLSEACGASVYVKWENRQKCRSFKIRGALNKMFSLSEAERARGVVTASSGNHAQGLATAARILETRAVICVPGACPETKRQAIRNYGGPFVDLRVVGAVYDDAEAESFRLRDEEGLTYVSAFEDLQIVSGQGTLALEMLEDEPDLDVILCPISGGGLISGVTAAAKGLSPSIGIYGTHAEANPSWPEAFRAGKVLPVSEKETVADALCGGASPLLFEYLKDRLDGLAAASEEALESAMAFVHRHHHEVIEGGAATVVAALLSGRLDLAGKKVGLVISGGNVDDDRLVEILLRRGGKGQGGSAR</sequence>
<dbReference type="PANTHER" id="PTHR48078">
    <property type="entry name" value="THREONINE DEHYDRATASE, MITOCHONDRIAL-RELATED"/>
    <property type="match status" value="1"/>
</dbReference>
<protein>
    <submittedName>
        <fullName evidence="6">Threonine/serine dehydratase</fullName>
    </submittedName>
</protein>
<evidence type="ECO:0000256" key="2">
    <source>
        <dbReference type="ARBA" id="ARBA00010869"/>
    </source>
</evidence>
<evidence type="ECO:0000256" key="4">
    <source>
        <dbReference type="ARBA" id="ARBA00023239"/>
    </source>
</evidence>
<dbReference type="InterPro" id="IPR050147">
    <property type="entry name" value="Ser/Thr_Dehydratase"/>
</dbReference>
<dbReference type="InterPro" id="IPR001926">
    <property type="entry name" value="TrpB-like_PALP"/>
</dbReference>
<dbReference type="SUPFAM" id="SSF53686">
    <property type="entry name" value="Tryptophan synthase beta subunit-like PLP-dependent enzymes"/>
    <property type="match status" value="1"/>
</dbReference>
<evidence type="ECO:0000256" key="3">
    <source>
        <dbReference type="ARBA" id="ARBA00022898"/>
    </source>
</evidence>
<comment type="similarity">
    <text evidence="2">Belongs to the serine/threonine dehydratase family.</text>
</comment>
<evidence type="ECO:0000259" key="5">
    <source>
        <dbReference type="Pfam" id="PF00291"/>
    </source>
</evidence>
<name>A0A9Q7EYN7_9BACT</name>
<dbReference type="EMBL" id="CP072943">
    <property type="protein sequence ID" value="QTX32216.1"/>
    <property type="molecule type" value="Genomic_DNA"/>
</dbReference>
<dbReference type="InterPro" id="IPR036052">
    <property type="entry name" value="TrpB-like_PALP_sf"/>
</dbReference>
<keyword evidence="7" id="KW-1185">Reference proteome</keyword>
<dbReference type="RefSeq" id="WP_274373434.1">
    <property type="nucleotide sequence ID" value="NZ_CP072943.1"/>
</dbReference>
<feature type="domain" description="Tryptophan synthase beta chain-like PALP" evidence="5">
    <location>
        <begin position="20"/>
        <end position="308"/>
    </location>
</feature>
<dbReference type="GO" id="GO:0006565">
    <property type="term" value="P:L-serine catabolic process"/>
    <property type="evidence" value="ECO:0007669"/>
    <property type="project" value="TreeGrafter"/>
</dbReference>
<dbReference type="Proteomes" id="UP000671879">
    <property type="component" value="Chromosome"/>
</dbReference>
<dbReference type="KEGG" id="aram:KAR29_13060"/>
<accession>A0A9Q7EYN7</accession>
<dbReference type="GO" id="GO:0004794">
    <property type="term" value="F:threonine deaminase activity"/>
    <property type="evidence" value="ECO:0007669"/>
    <property type="project" value="TreeGrafter"/>
</dbReference>
<comment type="cofactor">
    <cofactor evidence="1">
        <name>pyridoxal 5'-phosphate</name>
        <dbReference type="ChEBI" id="CHEBI:597326"/>
    </cofactor>
</comment>
<dbReference type="FunFam" id="3.40.50.1100:FF:000005">
    <property type="entry name" value="Threonine dehydratase catabolic"/>
    <property type="match status" value="1"/>
</dbReference>
<dbReference type="GO" id="GO:0003941">
    <property type="term" value="F:L-serine ammonia-lyase activity"/>
    <property type="evidence" value="ECO:0007669"/>
    <property type="project" value="TreeGrafter"/>
</dbReference>
<dbReference type="GO" id="GO:0009097">
    <property type="term" value="P:isoleucine biosynthetic process"/>
    <property type="evidence" value="ECO:0007669"/>
    <property type="project" value="TreeGrafter"/>
</dbReference>
<dbReference type="CDD" id="cd01562">
    <property type="entry name" value="Thr-dehyd"/>
    <property type="match status" value="1"/>
</dbReference>